<dbReference type="InterPro" id="IPR011050">
    <property type="entry name" value="Pectin_lyase_fold/virulence"/>
</dbReference>
<gene>
    <name evidence="3" type="ORF">SAMN05421789_104237</name>
</gene>
<protein>
    <submittedName>
        <fullName evidence="3">Por secretion system C-terminal sorting domain-containing protein</fullName>
    </submittedName>
</protein>
<proteinExistence type="predicted"/>
<dbReference type="Gene3D" id="2.160.20.10">
    <property type="entry name" value="Single-stranded right-handed beta-helix, Pectin lyase-like"/>
    <property type="match status" value="1"/>
</dbReference>
<organism evidence="3 4">
    <name type="scientific">Kaistella chaponensis</name>
    <dbReference type="NCBI Taxonomy" id="713588"/>
    <lineage>
        <taxon>Bacteria</taxon>
        <taxon>Pseudomonadati</taxon>
        <taxon>Bacteroidota</taxon>
        <taxon>Flavobacteriia</taxon>
        <taxon>Flavobacteriales</taxon>
        <taxon>Weeksellaceae</taxon>
        <taxon>Chryseobacterium group</taxon>
        <taxon>Kaistella</taxon>
    </lineage>
</organism>
<dbReference type="InterPro" id="IPR026444">
    <property type="entry name" value="Secre_tail"/>
</dbReference>
<name>A0A1N7L5P3_9FLAO</name>
<dbReference type="Gene3D" id="2.60.40.1220">
    <property type="match status" value="1"/>
</dbReference>
<dbReference type="SUPFAM" id="SSF51126">
    <property type="entry name" value="Pectin lyase-like"/>
    <property type="match status" value="1"/>
</dbReference>
<dbReference type="NCBIfam" id="TIGR04183">
    <property type="entry name" value="Por_Secre_tail"/>
    <property type="match status" value="1"/>
</dbReference>
<dbReference type="Pfam" id="PF18962">
    <property type="entry name" value="Por_Secre_tail"/>
    <property type="match status" value="1"/>
</dbReference>
<evidence type="ECO:0000256" key="1">
    <source>
        <dbReference type="ARBA" id="ARBA00022729"/>
    </source>
</evidence>
<dbReference type="AlphaFoldDB" id="A0A1N7L5P3"/>
<dbReference type="InterPro" id="IPR014755">
    <property type="entry name" value="Cu-Rt/internalin_Ig-like"/>
</dbReference>
<reference evidence="4" key="1">
    <citation type="submission" date="2017-01" db="EMBL/GenBank/DDBJ databases">
        <authorList>
            <person name="Varghese N."/>
            <person name="Submissions S."/>
        </authorList>
    </citation>
    <scope>NUCLEOTIDE SEQUENCE [LARGE SCALE GENOMIC DNA]</scope>
    <source>
        <strain evidence="4">DSM 23145</strain>
    </source>
</reference>
<dbReference type="NCBIfam" id="NF041518">
    <property type="entry name" value="choice_anch_Q"/>
    <property type="match status" value="1"/>
</dbReference>
<dbReference type="InterPro" id="IPR059226">
    <property type="entry name" value="Choice_anch_Q_dom"/>
</dbReference>
<feature type="domain" description="Secretion system C-terminal sorting" evidence="2">
    <location>
        <begin position="712"/>
        <end position="775"/>
    </location>
</feature>
<keyword evidence="4" id="KW-1185">Reference proteome</keyword>
<keyword evidence="1" id="KW-0732">Signal</keyword>
<evidence type="ECO:0000259" key="2">
    <source>
        <dbReference type="Pfam" id="PF18962"/>
    </source>
</evidence>
<evidence type="ECO:0000313" key="3">
    <source>
        <dbReference type="EMBL" id="SIS69111.1"/>
    </source>
</evidence>
<dbReference type="Proteomes" id="UP000185839">
    <property type="component" value="Unassembled WGS sequence"/>
</dbReference>
<dbReference type="InterPro" id="IPR012334">
    <property type="entry name" value="Pectin_lyas_fold"/>
</dbReference>
<dbReference type="STRING" id="713588.SAMN05421789_104237"/>
<sequence length="781" mass="81251">MFLVLLFPFSAMAQNIYFVDASKADNSGAGTSWTTAKKDLQNAINNASSGDAVWVKAGTYLPTHDPFGSTAPANNRDKTFTLKNGVKVYGGFAGTETLFSQRDWKTNQTILSGDLGTTNVLADNAYHVVISVNLTNATVLDGVTITKGYATAPSTSKITVGTRVLPRYHGGGIFNTFSATSFANCKITLNSADCTNTDDDAVGAGVLNNSCSSSFTNCVIESNSFLVGGSSFGVFGAGMVINGGSCSILNSVFSNNTGGSGFLDSSRGGALVIDGTANIVNSVFYNNSAQNGAALLFGGGDANLSTVTNCSFVNNTGSFVGVGYQGFSKAIFKNCLFWNNTPTSNPVVGRDEIYSQENRIGFQPTFINCIIRDATGNPLAITNTVLVNSSNSNPLFVNAADGDGVDNQWATADDGLTLQNSSPAKNSGITGSGIPTLDIVGNIRDSQPDLGAYEYQVPCINPIPYNLSGGGTYCAGGVGHVVNVLNSEIGVMYQLKNGTNNVGFPLNGNGASIGFGNQTAAGTYTVVATRTVGGCSSTMNGSVTINITPKVTPTFTAVNPICAGEILASLPTTSNNGITGTWAPALSNTQTKTYTFTPSTGQCAETATLTVTVNSTPTPTGASNQTINVTNSNDATIEDLIVNPTNVIWYASLANANSNTNALPVGTVLTDGASYYAKTLSNGCYSGVFAVTVTVNITLGIGMIEKQQIEFFPVPSSDLVFINATMKINEMSLYNASGQKIKDFKTNSKNVTIDLSQLAVGVYHLKTQSSEGAKTITLIKK</sequence>
<evidence type="ECO:0000313" key="4">
    <source>
        <dbReference type="Proteomes" id="UP000185839"/>
    </source>
</evidence>
<dbReference type="EMBL" id="FTOI01000004">
    <property type="protein sequence ID" value="SIS69111.1"/>
    <property type="molecule type" value="Genomic_DNA"/>
</dbReference>
<accession>A0A1N7L5P3</accession>